<dbReference type="InterPro" id="IPR013762">
    <property type="entry name" value="Integrase-like_cat_sf"/>
</dbReference>
<dbReference type="PROSITE" id="PS51898">
    <property type="entry name" value="TYR_RECOMBINASE"/>
    <property type="match status" value="1"/>
</dbReference>
<evidence type="ECO:0000256" key="2">
    <source>
        <dbReference type="ARBA" id="ARBA00022908"/>
    </source>
</evidence>
<dbReference type="EMBL" id="NCTK01000001">
    <property type="protein sequence ID" value="OYQ13952.1"/>
    <property type="molecule type" value="Genomic_DNA"/>
</dbReference>
<reference evidence="6 7" key="1">
    <citation type="submission" date="2017-04" db="EMBL/GenBank/DDBJ databases">
        <title>Genome Announcement: Closed genomes of Ralstonia solanacearum strains K60, UW551, and UW700.</title>
        <authorList>
            <person name="Hayes M."/>
            <person name="Macintyre A.M."/>
            <person name="Allen C."/>
        </authorList>
    </citation>
    <scope>NUCLEOTIDE SEQUENCE [LARGE SCALE GENOMIC DNA]</scope>
    <source>
        <strain evidence="6 7">UW25</strain>
    </source>
</reference>
<dbReference type="GO" id="GO:0015074">
    <property type="term" value="P:DNA integration"/>
    <property type="evidence" value="ECO:0007669"/>
    <property type="project" value="UniProtKB-KW"/>
</dbReference>
<gene>
    <name evidence="6" type="ORF">B7R77_12310</name>
</gene>
<dbReference type="PANTHER" id="PTHR30349:SF41">
    <property type="entry name" value="INTEGRASE_RECOMBINASE PROTEIN MJ0367-RELATED"/>
    <property type="match status" value="1"/>
</dbReference>
<dbReference type="InterPro" id="IPR011010">
    <property type="entry name" value="DNA_brk_join_enz"/>
</dbReference>
<dbReference type="InterPro" id="IPR050090">
    <property type="entry name" value="Tyrosine_recombinase_XerCD"/>
</dbReference>
<proteinExistence type="inferred from homology"/>
<dbReference type="SUPFAM" id="SSF56349">
    <property type="entry name" value="DNA breaking-rejoining enzymes"/>
    <property type="match status" value="1"/>
</dbReference>
<dbReference type="GO" id="GO:0006310">
    <property type="term" value="P:DNA recombination"/>
    <property type="evidence" value="ECO:0007669"/>
    <property type="project" value="UniProtKB-KW"/>
</dbReference>
<evidence type="ECO:0000313" key="7">
    <source>
        <dbReference type="Proteomes" id="UP000216164"/>
    </source>
</evidence>
<comment type="caution">
    <text evidence="6">The sequence shown here is derived from an EMBL/GenBank/DDBJ whole genome shotgun (WGS) entry which is preliminary data.</text>
</comment>
<name>A0AAP7ZP89_RALSL</name>
<dbReference type="GO" id="GO:0003677">
    <property type="term" value="F:DNA binding"/>
    <property type="evidence" value="ECO:0007669"/>
    <property type="project" value="UniProtKB-KW"/>
</dbReference>
<dbReference type="PANTHER" id="PTHR30349">
    <property type="entry name" value="PHAGE INTEGRASE-RELATED"/>
    <property type="match status" value="1"/>
</dbReference>
<evidence type="ECO:0000256" key="3">
    <source>
        <dbReference type="ARBA" id="ARBA00023125"/>
    </source>
</evidence>
<evidence type="ECO:0000256" key="1">
    <source>
        <dbReference type="ARBA" id="ARBA00008857"/>
    </source>
</evidence>
<feature type="domain" description="Tyr recombinase" evidence="5">
    <location>
        <begin position="102"/>
        <end position="305"/>
    </location>
</feature>
<keyword evidence="2" id="KW-0229">DNA integration</keyword>
<dbReference type="AlphaFoldDB" id="A0AAP7ZP89"/>
<comment type="similarity">
    <text evidence="1">Belongs to the 'phage' integrase family.</text>
</comment>
<dbReference type="InterPro" id="IPR002104">
    <property type="entry name" value="Integrase_catalytic"/>
</dbReference>
<dbReference type="Proteomes" id="UP000216164">
    <property type="component" value="Unassembled WGS sequence"/>
</dbReference>
<accession>A0AAP7ZP89</accession>
<evidence type="ECO:0000256" key="4">
    <source>
        <dbReference type="ARBA" id="ARBA00023172"/>
    </source>
</evidence>
<dbReference type="CDD" id="cd00397">
    <property type="entry name" value="DNA_BRE_C"/>
    <property type="match status" value="1"/>
</dbReference>
<organism evidence="6 7">
    <name type="scientific">Ralstonia solanacearum K60</name>
    <dbReference type="NCBI Taxonomy" id="1091042"/>
    <lineage>
        <taxon>Bacteria</taxon>
        <taxon>Pseudomonadati</taxon>
        <taxon>Pseudomonadota</taxon>
        <taxon>Betaproteobacteria</taxon>
        <taxon>Burkholderiales</taxon>
        <taxon>Burkholderiaceae</taxon>
        <taxon>Ralstonia</taxon>
        <taxon>Ralstonia solanacearum species complex</taxon>
    </lineage>
</organism>
<dbReference type="Pfam" id="PF00589">
    <property type="entry name" value="Phage_integrase"/>
    <property type="match status" value="1"/>
</dbReference>
<evidence type="ECO:0000313" key="6">
    <source>
        <dbReference type="EMBL" id="OYQ13952.1"/>
    </source>
</evidence>
<evidence type="ECO:0000259" key="5">
    <source>
        <dbReference type="PROSITE" id="PS51898"/>
    </source>
</evidence>
<sequence length="430" mass="47885">MANRARKLSGSDSKRFMSLQKPCGHYGRAQARTVVYKPMGWRVAREARGARFEPAMAFIVPWLRRWVECGEEGVSDEVSVYLKDMKGRVEGPQYVALRTNDPERGALTQTEMNALTSALNEHYEVGSISLSVYALLWLFIGTGIRPSQVAKMRVGDVRKDEVPDSRDVYLAIPLAKGTGAYEGLRSRLRAPTVVAEVLLAYLAHYDLDDPAGPLFPAVINRAMPASPNSLQSIVQRLGVRLNVFTSRLDAPIPLFPYRFRYTVGTRAVELGANDHVVARLLTHRTTWSIKHYRAATAAGQRTVIAALGDELETIHKAFRGTIVTDLSDATRAGEAQALIRDFERLTGRSMGACGTRVECLQLTPIACLTCRHFEAFEDAPFEELRASLKAEQEEEGELKIRQIYDEPIAALDDLIQRVRPEGVSQSRVQQ</sequence>
<protein>
    <recommendedName>
        <fullName evidence="5">Tyr recombinase domain-containing protein</fullName>
    </recommendedName>
</protein>
<keyword evidence="4" id="KW-0233">DNA recombination</keyword>
<keyword evidence="3" id="KW-0238">DNA-binding</keyword>
<dbReference type="Gene3D" id="1.10.443.10">
    <property type="entry name" value="Intergrase catalytic core"/>
    <property type="match status" value="1"/>
</dbReference>